<dbReference type="AlphaFoldDB" id="A0A0S6UI23"/>
<gene>
    <name evidence="3" type="ORF">MTY_2483</name>
</gene>
<evidence type="ECO:0000259" key="2">
    <source>
        <dbReference type="Pfam" id="PF07670"/>
    </source>
</evidence>
<sequence>MEGLPVVNLIWLLMLLAGIVVAALNGHIEIVTDASLEAAQTAVTLAFELIGLMAMWLGLLKIAEEAGLVALLSRLLRPCTRYLFPEIPRDHPAIGSIIMNMSANILGLGNAATPFGLKAMQELQTLNPRPEEATPAMCTFLGLNTGCITLIPATIIGIRAAADSTDPTIIVGPTILATGFSMVMAVVFDRVFRRFYGDNRR</sequence>
<feature type="transmembrane region" description="Helical" evidence="1">
    <location>
        <begin position="6"/>
        <end position="26"/>
    </location>
</feature>
<feature type="domain" description="Nucleoside transporter/FeoB GTPase Gate" evidence="2">
    <location>
        <begin position="47"/>
        <end position="160"/>
    </location>
</feature>
<evidence type="ECO:0000313" key="3">
    <source>
        <dbReference type="EMBL" id="GAF27142.1"/>
    </source>
</evidence>
<dbReference type="Pfam" id="PF07670">
    <property type="entry name" value="Gate"/>
    <property type="match status" value="1"/>
</dbReference>
<protein>
    <submittedName>
        <fullName evidence="3">Uncharacterized membrane protein, required for spore maturation in B.subtilis</fullName>
    </submittedName>
</protein>
<keyword evidence="1" id="KW-1133">Transmembrane helix</keyword>
<name>A0A0S6UI23_NEOTH</name>
<dbReference type="EMBL" id="DF238840">
    <property type="protein sequence ID" value="GAF27142.1"/>
    <property type="molecule type" value="Genomic_DNA"/>
</dbReference>
<keyword evidence="1" id="KW-0472">Membrane</keyword>
<feature type="transmembrane region" description="Helical" evidence="1">
    <location>
        <begin position="138"/>
        <end position="162"/>
    </location>
</feature>
<feature type="transmembrane region" description="Helical" evidence="1">
    <location>
        <begin position="38"/>
        <end position="59"/>
    </location>
</feature>
<dbReference type="Proteomes" id="UP000063718">
    <property type="component" value="Unassembled WGS sequence"/>
</dbReference>
<proteinExistence type="predicted"/>
<dbReference type="InterPro" id="IPR011642">
    <property type="entry name" value="Gate_dom"/>
</dbReference>
<organism evidence="3">
    <name type="scientific">Moorella thermoacetica Y72</name>
    <dbReference type="NCBI Taxonomy" id="1325331"/>
    <lineage>
        <taxon>Bacteria</taxon>
        <taxon>Bacillati</taxon>
        <taxon>Bacillota</taxon>
        <taxon>Clostridia</taxon>
        <taxon>Neomoorellales</taxon>
        <taxon>Neomoorellaceae</taxon>
        <taxon>Neomoorella</taxon>
    </lineage>
</organism>
<accession>A0A0S6UI23</accession>
<keyword evidence="1" id="KW-0812">Transmembrane</keyword>
<reference evidence="3" key="1">
    <citation type="journal article" date="2014" name="Gene">
        <title>Genome-guided analysis of transformation efficiency and carbon dioxide assimilation by Moorella thermoacetica Y72.</title>
        <authorList>
            <person name="Tsukahara K."/>
            <person name="Kita A."/>
            <person name="Nakashimada Y."/>
            <person name="Hoshino T."/>
            <person name="Murakami K."/>
        </authorList>
    </citation>
    <scope>NUCLEOTIDE SEQUENCE [LARGE SCALE GENOMIC DNA]</scope>
    <source>
        <strain evidence="3">Y72</strain>
    </source>
</reference>
<evidence type="ECO:0000256" key="1">
    <source>
        <dbReference type="SAM" id="Phobius"/>
    </source>
</evidence>
<feature type="transmembrane region" description="Helical" evidence="1">
    <location>
        <begin position="168"/>
        <end position="192"/>
    </location>
</feature>